<organism evidence="2 3">
    <name type="scientific">Brumimicrobium aurantiacum</name>
    <dbReference type="NCBI Taxonomy" id="1737063"/>
    <lineage>
        <taxon>Bacteria</taxon>
        <taxon>Pseudomonadati</taxon>
        <taxon>Bacteroidota</taxon>
        <taxon>Flavobacteriia</taxon>
        <taxon>Flavobacteriales</taxon>
        <taxon>Crocinitomicaceae</taxon>
        <taxon>Brumimicrobium</taxon>
    </lineage>
</organism>
<accession>A0A3E1F191</accession>
<evidence type="ECO:0000313" key="3">
    <source>
        <dbReference type="Proteomes" id="UP000257127"/>
    </source>
</evidence>
<feature type="domain" description="NAD(P)-binding" evidence="1">
    <location>
        <begin position="10"/>
        <end position="128"/>
    </location>
</feature>
<dbReference type="AlphaFoldDB" id="A0A3E1F191"/>
<dbReference type="OrthoDB" id="9798632at2"/>
<gene>
    <name evidence="2" type="ORF">DXU93_01205</name>
</gene>
<dbReference type="PANTHER" id="PTHR14097:SF7">
    <property type="entry name" value="OXIDOREDUCTASE HTATIP2"/>
    <property type="match status" value="1"/>
</dbReference>
<evidence type="ECO:0000259" key="1">
    <source>
        <dbReference type="Pfam" id="PF13460"/>
    </source>
</evidence>
<reference evidence="2 3" key="1">
    <citation type="submission" date="2018-08" db="EMBL/GenBank/DDBJ databases">
        <title>The draft genome squence of Brumimicrobium sp. N62.</title>
        <authorList>
            <person name="Du Z.-J."/>
            <person name="Luo H.-R."/>
        </authorList>
    </citation>
    <scope>NUCLEOTIDE SEQUENCE [LARGE SCALE GENOMIC DNA]</scope>
    <source>
        <strain evidence="2 3">N62</strain>
    </source>
</reference>
<protein>
    <submittedName>
        <fullName evidence="2">NAD-dependent epimerase/dehydratase family protein</fullName>
    </submittedName>
</protein>
<dbReference type="Pfam" id="PF13460">
    <property type="entry name" value="NAD_binding_10"/>
    <property type="match status" value="1"/>
</dbReference>
<comment type="caution">
    <text evidence="2">The sequence shown here is derived from an EMBL/GenBank/DDBJ whole genome shotgun (WGS) entry which is preliminary data.</text>
</comment>
<keyword evidence="3" id="KW-1185">Reference proteome</keyword>
<dbReference type="EMBL" id="QURB01000001">
    <property type="protein sequence ID" value="RFC55578.1"/>
    <property type="molecule type" value="Genomic_DNA"/>
</dbReference>
<dbReference type="PANTHER" id="PTHR14097">
    <property type="entry name" value="OXIDOREDUCTASE HTATIP2"/>
    <property type="match status" value="1"/>
</dbReference>
<name>A0A3E1F191_9FLAO</name>
<dbReference type="Proteomes" id="UP000257127">
    <property type="component" value="Unassembled WGS sequence"/>
</dbReference>
<dbReference type="SUPFAM" id="SSF51735">
    <property type="entry name" value="NAD(P)-binding Rossmann-fold domains"/>
    <property type="match status" value="1"/>
</dbReference>
<dbReference type="InterPro" id="IPR016040">
    <property type="entry name" value="NAD(P)-bd_dom"/>
</dbReference>
<dbReference type="InterPro" id="IPR036291">
    <property type="entry name" value="NAD(P)-bd_dom_sf"/>
</dbReference>
<dbReference type="Gene3D" id="3.40.50.720">
    <property type="entry name" value="NAD(P)-binding Rossmann-like Domain"/>
    <property type="match status" value="1"/>
</dbReference>
<proteinExistence type="predicted"/>
<sequence>MMNKTATILGATGLIGSHVLEFLKKNSDYDEIRVVSRRPLSIDHPKVNVVVIDFSDMSQFEEAIKGSDVVFCAIGTTQKKVKGDNEKYKSIDYDIPVNAATFCLKHNCEQFLLVSSVGADPSKKGFYLKLKGKVEEAIKSKVNEKTGFTSLSIFRPSLLLGNRSENRFGEGVMQFVGKAFKFLTPQNFKPIYGEEVAKSMVNAARNSKKGIAVYHYNEMKELN</sequence>
<evidence type="ECO:0000313" key="2">
    <source>
        <dbReference type="EMBL" id="RFC55578.1"/>
    </source>
</evidence>